<keyword evidence="3" id="KW-0325">Glycoprotein</keyword>
<organism evidence="4 5">
    <name type="scientific">Saguinus oedipus</name>
    <name type="common">Cotton-top tamarin</name>
    <name type="synonym">Oedipomidas oedipus</name>
    <dbReference type="NCBI Taxonomy" id="9490"/>
    <lineage>
        <taxon>Eukaryota</taxon>
        <taxon>Metazoa</taxon>
        <taxon>Chordata</taxon>
        <taxon>Craniata</taxon>
        <taxon>Vertebrata</taxon>
        <taxon>Euteleostomi</taxon>
        <taxon>Mammalia</taxon>
        <taxon>Eutheria</taxon>
        <taxon>Euarchontoglires</taxon>
        <taxon>Primates</taxon>
        <taxon>Haplorrhini</taxon>
        <taxon>Platyrrhini</taxon>
        <taxon>Cebidae</taxon>
        <taxon>Callitrichinae</taxon>
        <taxon>Saguinus</taxon>
    </lineage>
</organism>
<dbReference type="PANTHER" id="PTHR10342">
    <property type="entry name" value="ARYLSULFATASE"/>
    <property type="match status" value="1"/>
</dbReference>
<dbReference type="SUPFAM" id="SSF53649">
    <property type="entry name" value="Alkaline phosphatase-like"/>
    <property type="match status" value="1"/>
</dbReference>
<dbReference type="EMBL" id="JASSZA010000002">
    <property type="protein sequence ID" value="KAK2118036.1"/>
    <property type="molecule type" value="Genomic_DNA"/>
</dbReference>
<sequence length="86" mass="9971">YLLGSEDYYSHERCTLIDALNVTRCALDFRDGEEVATGYKNMYSTNIFTKRATTLITNHPPEKYWKSSLDELNARLLASSFDFHKL</sequence>
<dbReference type="InterPro" id="IPR017850">
    <property type="entry name" value="Alkaline_phosphatase_core_sf"/>
</dbReference>
<name>A0ABQ9W8U1_SAGOE</name>
<feature type="non-terminal residue" evidence="4">
    <location>
        <position position="1"/>
    </location>
</feature>
<dbReference type="Proteomes" id="UP001266305">
    <property type="component" value="Unassembled WGS sequence"/>
</dbReference>
<evidence type="ECO:0000256" key="1">
    <source>
        <dbReference type="ARBA" id="ARBA00022723"/>
    </source>
</evidence>
<evidence type="ECO:0000256" key="2">
    <source>
        <dbReference type="ARBA" id="ARBA00022837"/>
    </source>
</evidence>
<evidence type="ECO:0000256" key="3">
    <source>
        <dbReference type="ARBA" id="ARBA00023180"/>
    </source>
</evidence>
<protein>
    <submittedName>
        <fullName evidence="4">Uncharacterized protein</fullName>
    </submittedName>
</protein>
<gene>
    <name evidence="4" type="ORF">P7K49_004923</name>
</gene>
<dbReference type="Gene3D" id="3.40.720.10">
    <property type="entry name" value="Alkaline Phosphatase, subunit A"/>
    <property type="match status" value="1"/>
</dbReference>
<keyword evidence="2" id="KW-0106">Calcium</keyword>
<comment type="caution">
    <text evidence="4">The sequence shown here is derived from an EMBL/GenBank/DDBJ whole genome shotgun (WGS) entry which is preliminary data.</text>
</comment>
<keyword evidence="5" id="KW-1185">Reference proteome</keyword>
<reference evidence="4 5" key="1">
    <citation type="submission" date="2023-05" db="EMBL/GenBank/DDBJ databases">
        <title>B98-5 Cell Line De Novo Hybrid Assembly: An Optical Mapping Approach.</title>
        <authorList>
            <person name="Kananen K."/>
            <person name="Auerbach J.A."/>
            <person name="Kautto E."/>
            <person name="Blachly J.S."/>
        </authorList>
    </citation>
    <scope>NUCLEOTIDE SEQUENCE [LARGE SCALE GENOMIC DNA]</scope>
    <source>
        <strain evidence="4">B95-8</strain>
        <tissue evidence="4">Cell line</tissue>
    </source>
</reference>
<dbReference type="PANTHER" id="PTHR10342:SF274">
    <property type="entry name" value="ARYLSULFATASE B"/>
    <property type="match status" value="1"/>
</dbReference>
<evidence type="ECO:0000313" key="4">
    <source>
        <dbReference type="EMBL" id="KAK2118036.1"/>
    </source>
</evidence>
<feature type="non-terminal residue" evidence="4">
    <location>
        <position position="86"/>
    </location>
</feature>
<dbReference type="InterPro" id="IPR047115">
    <property type="entry name" value="ARSB"/>
</dbReference>
<evidence type="ECO:0000313" key="5">
    <source>
        <dbReference type="Proteomes" id="UP001266305"/>
    </source>
</evidence>
<keyword evidence="1" id="KW-0479">Metal-binding</keyword>
<accession>A0ABQ9W8U1</accession>
<proteinExistence type="predicted"/>